<dbReference type="EMBL" id="BMDW01000007">
    <property type="protein sequence ID" value="GGA45364.1"/>
    <property type="molecule type" value="Genomic_DNA"/>
</dbReference>
<feature type="transmembrane region" description="Helical" evidence="5">
    <location>
        <begin position="194"/>
        <end position="219"/>
    </location>
</feature>
<evidence type="ECO:0000256" key="1">
    <source>
        <dbReference type="ARBA" id="ARBA00022500"/>
    </source>
</evidence>
<keyword evidence="1" id="KW-0145">Chemotaxis</keyword>
<dbReference type="SMART" id="SM00283">
    <property type="entry name" value="MA"/>
    <property type="match status" value="1"/>
</dbReference>
<sequence>MISFIRFFPKVGLPVSIAKRLQIGTALIIGIVLIAIGIAAYSINVVRIGGPVAEQIQSASDYVADILPPPEYVLEPFLEATLLANHPDQIDARAARLAALRRDYDDRHAYWLRANLDPALVVALTRDADAPARRFWDGVDRLKAAARAGDPIAIHASYARLAADYATHRALIDRAVTLAGQHQTLLKARSSATLTAASIALLALAAMVLGLAIGAGVYLTRTVMTPLGSLIEVTMALANGSDRAVPYCDRRDELGDMARAVDVFSCAARDRAIEDARTSAEQTFIADNLGQMLRTMASGDLRHSTTIVFPPSYAGVHADLDRAIDTLRTMVRAVVDTTSDIDATSGSIARATDDLAQRTECSAAAIEETSAAIEQMDQRLRSTAQAAQKSSQGSQQTLDAAGDVRKRTDGAIEAMRRVSVSTAGIDDVIEGLDKIAFQTRVLAMNAAVEAGRAGDAGRGFAVVADLVSTLAMRAEEEAKRARVQLSATQDDVGVAVTAVGQVDGALETILARCAEGASLSRDIADDNAALASSIGEIKGAVTQLDGIAQQNAAMVEETSAAAASLACDIATLAGHASAFRHDGREQDVPVALDQRVRVARGLPSAVVPILSALARIPRVPVVPMVSA</sequence>
<keyword evidence="5" id="KW-0812">Transmembrane</keyword>
<keyword evidence="9" id="KW-1185">Reference proteome</keyword>
<dbReference type="PANTHER" id="PTHR43531:SF11">
    <property type="entry name" value="METHYL-ACCEPTING CHEMOTAXIS PROTEIN 3"/>
    <property type="match status" value="1"/>
</dbReference>
<dbReference type="PROSITE" id="PS50111">
    <property type="entry name" value="CHEMOTAXIS_TRANSDUC_2"/>
    <property type="match status" value="1"/>
</dbReference>
<comment type="similarity">
    <text evidence="2">Belongs to the methyl-accepting chemotaxis (MCP) protein family.</text>
</comment>
<dbReference type="InterPro" id="IPR003660">
    <property type="entry name" value="HAMP_dom"/>
</dbReference>
<evidence type="ECO:0000256" key="5">
    <source>
        <dbReference type="SAM" id="Phobius"/>
    </source>
</evidence>
<evidence type="ECO:0000256" key="2">
    <source>
        <dbReference type="ARBA" id="ARBA00029447"/>
    </source>
</evidence>
<dbReference type="Pfam" id="PF00672">
    <property type="entry name" value="HAMP"/>
    <property type="match status" value="1"/>
</dbReference>
<feature type="transmembrane region" description="Helical" evidence="5">
    <location>
        <begin position="20"/>
        <end position="41"/>
    </location>
</feature>
<evidence type="ECO:0000259" key="6">
    <source>
        <dbReference type="PROSITE" id="PS50111"/>
    </source>
</evidence>
<reference evidence="9" key="1">
    <citation type="journal article" date="2019" name="Int. J. Syst. Evol. Microbiol.">
        <title>The Global Catalogue of Microorganisms (GCM) 10K type strain sequencing project: providing services to taxonomists for standard genome sequencing and annotation.</title>
        <authorList>
            <consortium name="The Broad Institute Genomics Platform"/>
            <consortium name="The Broad Institute Genome Sequencing Center for Infectious Disease"/>
            <person name="Wu L."/>
            <person name="Ma J."/>
        </authorList>
    </citation>
    <scope>NUCLEOTIDE SEQUENCE [LARGE SCALE GENOMIC DNA]</scope>
    <source>
        <strain evidence="9">CGMCC 1.10106</strain>
    </source>
</reference>
<evidence type="ECO:0000256" key="4">
    <source>
        <dbReference type="SAM" id="MobiDB-lite"/>
    </source>
</evidence>
<dbReference type="RefSeq" id="WP_229732897.1">
    <property type="nucleotide sequence ID" value="NZ_BMDW01000007.1"/>
</dbReference>
<gene>
    <name evidence="8" type="ORF">GCM10011395_14460</name>
</gene>
<dbReference type="SUPFAM" id="SSF158472">
    <property type="entry name" value="HAMP domain-like"/>
    <property type="match status" value="1"/>
</dbReference>
<evidence type="ECO:0000313" key="9">
    <source>
        <dbReference type="Proteomes" id="UP000618591"/>
    </source>
</evidence>
<feature type="region of interest" description="Disordered" evidence="4">
    <location>
        <begin position="378"/>
        <end position="404"/>
    </location>
</feature>
<dbReference type="InterPro" id="IPR004089">
    <property type="entry name" value="MCPsignal_dom"/>
</dbReference>
<dbReference type="SUPFAM" id="SSF58104">
    <property type="entry name" value="Methyl-accepting chemotaxis protein (MCP) signaling domain"/>
    <property type="match status" value="1"/>
</dbReference>
<comment type="caution">
    <text evidence="8">The sequence shown here is derived from an EMBL/GenBank/DDBJ whole genome shotgun (WGS) entry which is preliminary data.</text>
</comment>
<dbReference type="Pfam" id="PF00015">
    <property type="entry name" value="MCPsignal"/>
    <property type="match status" value="1"/>
</dbReference>
<dbReference type="PROSITE" id="PS50885">
    <property type="entry name" value="HAMP"/>
    <property type="match status" value="1"/>
</dbReference>
<dbReference type="Gene3D" id="6.10.340.10">
    <property type="match status" value="1"/>
</dbReference>
<evidence type="ECO:0000256" key="3">
    <source>
        <dbReference type="PROSITE-ProRule" id="PRU00284"/>
    </source>
</evidence>
<keyword evidence="5" id="KW-0472">Membrane</keyword>
<protein>
    <submittedName>
        <fullName evidence="8">Methyl-accepting chemotaxis protein</fullName>
    </submittedName>
</protein>
<feature type="domain" description="HAMP" evidence="7">
    <location>
        <begin position="221"/>
        <end position="273"/>
    </location>
</feature>
<dbReference type="Proteomes" id="UP000618591">
    <property type="component" value="Unassembled WGS sequence"/>
</dbReference>
<keyword evidence="5" id="KW-1133">Transmembrane helix</keyword>
<dbReference type="InterPro" id="IPR051310">
    <property type="entry name" value="MCP_chemotaxis"/>
</dbReference>
<feature type="compositionally biased region" description="Low complexity" evidence="4">
    <location>
        <begin position="384"/>
        <end position="396"/>
    </location>
</feature>
<evidence type="ECO:0000259" key="7">
    <source>
        <dbReference type="PROSITE" id="PS50885"/>
    </source>
</evidence>
<dbReference type="Gene3D" id="1.10.287.950">
    <property type="entry name" value="Methyl-accepting chemotaxis protein"/>
    <property type="match status" value="1"/>
</dbReference>
<name>A0ABQ1GK23_9SPHN</name>
<proteinExistence type="inferred from homology"/>
<evidence type="ECO:0000313" key="8">
    <source>
        <dbReference type="EMBL" id="GGA45364.1"/>
    </source>
</evidence>
<organism evidence="8 9">
    <name type="scientific">Sphingomonas psychrolutea</name>
    <dbReference type="NCBI Taxonomy" id="1259676"/>
    <lineage>
        <taxon>Bacteria</taxon>
        <taxon>Pseudomonadati</taxon>
        <taxon>Pseudomonadota</taxon>
        <taxon>Alphaproteobacteria</taxon>
        <taxon>Sphingomonadales</taxon>
        <taxon>Sphingomonadaceae</taxon>
        <taxon>Sphingomonas</taxon>
    </lineage>
</organism>
<dbReference type="PANTHER" id="PTHR43531">
    <property type="entry name" value="PROTEIN ICFG"/>
    <property type="match status" value="1"/>
</dbReference>
<keyword evidence="3" id="KW-0807">Transducer</keyword>
<accession>A0ABQ1GK23</accession>
<feature type="domain" description="Methyl-accepting transducer" evidence="6">
    <location>
        <begin position="337"/>
        <end position="566"/>
    </location>
</feature>
<dbReference type="SMART" id="SM00304">
    <property type="entry name" value="HAMP"/>
    <property type="match status" value="2"/>
</dbReference>